<accession>A0ACB9EFA7</accession>
<evidence type="ECO:0000313" key="2">
    <source>
        <dbReference type="Proteomes" id="UP001055879"/>
    </source>
</evidence>
<dbReference type="EMBL" id="CM042048">
    <property type="protein sequence ID" value="KAI3757401.1"/>
    <property type="molecule type" value="Genomic_DNA"/>
</dbReference>
<comment type="caution">
    <text evidence="1">The sequence shown here is derived from an EMBL/GenBank/DDBJ whole genome shotgun (WGS) entry which is preliminary data.</text>
</comment>
<reference evidence="1 2" key="2">
    <citation type="journal article" date="2022" name="Mol. Ecol. Resour.">
        <title>The genomes of chicory, endive, great burdock and yacon provide insights into Asteraceae paleo-polyploidization history and plant inulin production.</title>
        <authorList>
            <person name="Fan W."/>
            <person name="Wang S."/>
            <person name="Wang H."/>
            <person name="Wang A."/>
            <person name="Jiang F."/>
            <person name="Liu H."/>
            <person name="Zhao H."/>
            <person name="Xu D."/>
            <person name="Zhang Y."/>
        </authorList>
    </citation>
    <scope>NUCLEOTIDE SEQUENCE [LARGE SCALE GENOMIC DNA]</scope>
    <source>
        <strain evidence="2">cv. Niubang</strain>
    </source>
</reference>
<gene>
    <name evidence="1" type="ORF">L6452_04938</name>
</gene>
<reference evidence="2" key="1">
    <citation type="journal article" date="2022" name="Mol. Ecol. Resour.">
        <title>The genomes of chicory, endive, great burdock and yacon provide insights into Asteraceae palaeo-polyploidization history and plant inulin production.</title>
        <authorList>
            <person name="Fan W."/>
            <person name="Wang S."/>
            <person name="Wang H."/>
            <person name="Wang A."/>
            <person name="Jiang F."/>
            <person name="Liu H."/>
            <person name="Zhao H."/>
            <person name="Xu D."/>
            <person name="Zhang Y."/>
        </authorList>
    </citation>
    <scope>NUCLEOTIDE SEQUENCE [LARGE SCALE GENOMIC DNA]</scope>
    <source>
        <strain evidence="2">cv. Niubang</strain>
    </source>
</reference>
<proteinExistence type="predicted"/>
<keyword evidence="2" id="KW-1185">Reference proteome</keyword>
<evidence type="ECO:0000313" key="1">
    <source>
        <dbReference type="EMBL" id="KAI3757401.1"/>
    </source>
</evidence>
<dbReference type="Proteomes" id="UP001055879">
    <property type="component" value="Linkage Group LG02"/>
</dbReference>
<protein>
    <submittedName>
        <fullName evidence="1">Uncharacterized protein</fullName>
    </submittedName>
</protein>
<name>A0ACB9EFA7_ARCLA</name>
<organism evidence="1 2">
    <name type="scientific">Arctium lappa</name>
    <name type="common">Greater burdock</name>
    <name type="synonym">Lappa major</name>
    <dbReference type="NCBI Taxonomy" id="4217"/>
    <lineage>
        <taxon>Eukaryota</taxon>
        <taxon>Viridiplantae</taxon>
        <taxon>Streptophyta</taxon>
        <taxon>Embryophyta</taxon>
        <taxon>Tracheophyta</taxon>
        <taxon>Spermatophyta</taxon>
        <taxon>Magnoliopsida</taxon>
        <taxon>eudicotyledons</taxon>
        <taxon>Gunneridae</taxon>
        <taxon>Pentapetalae</taxon>
        <taxon>asterids</taxon>
        <taxon>campanulids</taxon>
        <taxon>Asterales</taxon>
        <taxon>Asteraceae</taxon>
        <taxon>Carduoideae</taxon>
        <taxon>Cardueae</taxon>
        <taxon>Arctiinae</taxon>
        <taxon>Arctium</taxon>
    </lineage>
</organism>
<sequence>MGPPVMLLDFTTHPDILVPMPPPTSQLRTVYASGLTPSSSTFKDLQTWVPIQSRRVSPFAARATRYAARESDGESDKVSLSRGTFAENVPRPKTSPITVLAITFSLYLRFRSGKNRLSFN</sequence>